<dbReference type="OrthoDB" id="526941at2759"/>
<dbReference type="Proteomes" id="UP000015100">
    <property type="component" value="Unassembled WGS sequence"/>
</dbReference>
<reference evidence="3" key="2">
    <citation type="submission" date="2013-04" db="EMBL/GenBank/DDBJ databases">
        <title>Genomic mechanisms accounting for the adaptation to parasitism in nematode-trapping fungi.</title>
        <authorList>
            <person name="Ahren D.G."/>
        </authorList>
    </citation>
    <scope>NUCLEOTIDE SEQUENCE [LARGE SCALE GENOMIC DNA]</scope>
    <source>
        <strain evidence="3">CBS 200.50</strain>
    </source>
</reference>
<comment type="caution">
    <text evidence="2">The sequence shown here is derived from an EMBL/GenBank/DDBJ whole genome shotgun (WGS) entry which is preliminary data.</text>
</comment>
<keyword evidence="1" id="KW-0812">Transmembrane</keyword>
<keyword evidence="3" id="KW-1185">Reference proteome</keyword>
<dbReference type="OMA" id="RWNTIYY"/>
<dbReference type="HOGENOM" id="CLU_045076_0_0_1"/>
<name>S8AEF6_DACHA</name>
<dbReference type="eggNOG" id="ENOG502S214">
    <property type="taxonomic scope" value="Eukaryota"/>
</dbReference>
<protein>
    <submittedName>
        <fullName evidence="2">Uncharacterized protein</fullName>
    </submittedName>
</protein>
<dbReference type="AlphaFoldDB" id="S8AEF6"/>
<dbReference type="STRING" id="1284197.S8AEF6"/>
<keyword evidence="1" id="KW-1133">Transmembrane helix</keyword>
<sequence>MLKSEMSPIVWVNIAICLSVISINVTFLWTFISDRKISLQDVESYNPNATNASIANSTDWGRMYMAATQDATIEEEDRPLILYAYHETENARQNALFFVKHGLHAQADFIFIMNGETSLGLSIPSAPNIKIIQRNNTCFDLGSHAEVLNSNNGELVEKYKRFILMNASIRGPFLPTWSRECWSDAYLGKVTDTNKLVGMTVNCIQPHHIQSMIFATDRIGVRILLPLISRCFTDILDAVSVEKEATNAIINAGYNATAMMSAFAGSKNFIETCDNNDLLFDGAYFGTNIHPYEMIFQKANRNIAPKQLELLTEWHENSGYSSWDVCFKAKKRRDAVRRMKSIGFNVEEI</sequence>
<dbReference type="EMBL" id="AQGS01000467">
    <property type="protein sequence ID" value="EPS39516.1"/>
    <property type="molecule type" value="Genomic_DNA"/>
</dbReference>
<reference evidence="2 3" key="1">
    <citation type="journal article" date="2013" name="PLoS Genet.">
        <title>Genomic mechanisms accounting for the adaptation to parasitism in nematode-trapping fungi.</title>
        <authorList>
            <person name="Meerupati T."/>
            <person name="Andersson K.M."/>
            <person name="Friman E."/>
            <person name="Kumar D."/>
            <person name="Tunlid A."/>
            <person name="Ahren D."/>
        </authorList>
    </citation>
    <scope>NUCLEOTIDE SEQUENCE [LARGE SCALE GENOMIC DNA]</scope>
    <source>
        <strain evidence="2 3">CBS 200.50</strain>
    </source>
</reference>
<organism evidence="2 3">
    <name type="scientific">Dactylellina haptotyla (strain CBS 200.50)</name>
    <name type="common">Nematode-trapping fungus</name>
    <name type="synonym">Monacrosporium haptotylum</name>
    <dbReference type="NCBI Taxonomy" id="1284197"/>
    <lineage>
        <taxon>Eukaryota</taxon>
        <taxon>Fungi</taxon>
        <taxon>Dikarya</taxon>
        <taxon>Ascomycota</taxon>
        <taxon>Pezizomycotina</taxon>
        <taxon>Orbiliomycetes</taxon>
        <taxon>Orbiliales</taxon>
        <taxon>Orbiliaceae</taxon>
        <taxon>Dactylellina</taxon>
    </lineage>
</organism>
<evidence type="ECO:0000313" key="2">
    <source>
        <dbReference type="EMBL" id="EPS39516.1"/>
    </source>
</evidence>
<keyword evidence="1" id="KW-0472">Membrane</keyword>
<feature type="transmembrane region" description="Helical" evidence="1">
    <location>
        <begin position="9"/>
        <end position="32"/>
    </location>
</feature>
<gene>
    <name evidence="2" type="ORF">H072_6671</name>
</gene>
<accession>S8AEF6</accession>
<proteinExistence type="predicted"/>
<evidence type="ECO:0000256" key="1">
    <source>
        <dbReference type="SAM" id="Phobius"/>
    </source>
</evidence>
<evidence type="ECO:0000313" key="3">
    <source>
        <dbReference type="Proteomes" id="UP000015100"/>
    </source>
</evidence>